<evidence type="ECO:0000313" key="3">
    <source>
        <dbReference type="Proteomes" id="UP000693946"/>
    </source>
</evidence>
<name>A0AAV6PPI1_SOLSE</name>
<feature type="compositionally biased region" description="Basic residues" evidence="1">
    <location>
        <begin position="46"/>
        <end position="68"/>
    </location>
</feature>
<sequence length="68" mass="8619">MDCRGDGPHVRRYYLRIYLMQRLGNRVPMITGPGHPVNREQQRQQNARRRRNRNNRRRQRRRRQQQYF</sequence>
<accession>A0AAV6PPI1</accession>
<comment type="caution">
    <text evidence="2">The sequence shown here is derived from an EMBL/GenBank/DDBJ whole genome shotgun (WGS) entry which is preliminary data.</text>
</comment>
<protein>
    <submittedName>
        <fullName evidence="2">Uncharacterized protein</fullName>
    </submittedName>
</protein>
<dbReference type="EMBL" id="JAGKHQ010000021">
    <property type="protein sequence ID" value="KAG7474589.1"/>
    <property type="molecule type" value="Genomic_DNA"/>
</dbReference>
<dbReference type="Proteomes" id="UP000693946">
    <property type="component" value="Linkage Group LG9"/>
</dbReference>
<dbReference type="AlphaFoldDB" id="A0AAV6PPI1"/>
<evidence type="ECO:0000313" key="2">
    <source>
        <dbReference type="EMBL" id="KAG7474589.1"/>
    </source>
</evidence>
<organism evidence="2 3">
    <name type="scientific">Solea senegalensis</name>
    <name type="common">Senegalese sole</name>
    <dbReference type="NCBI Taxonomy" id="28829"/>
    <lineage>
        <taxon>Eukaryota</taxon>
        <taxon>Metazoa</taxon>
        <taxon>Chordata</taxon>
        <taxon>Craniata</taxon>
        <taxon>Vertebrata</taxon>
        <taxon>Euteleostomi</taxon>
        <taxon>Actinopterygii</taxon>
        <taxon>Neopterygii</taxon>
        <taxon>Teleostei</taxon>
        <taxon>Neoteleostei</taxon>
        <taxon>Acanthomorphata</taxon>
        <taxon>Carangaria</taxon>
        <taxon>Pleuronectiformes</taxon>
        <taxon>Pleuronectoidei</taxon>
        <taxon>Soleidae</taxon>
        <taxon>Solea</taxon>
    </lineage>
</organism>
<evidence type="ECO:0000256" key="1">
    <source>
        <dbReference type="SAM" id="MobiDB-lite"/>
    </source>
</evidence>
<keyword evidence="3" id="KW-1185">Reference proteome</keyword>
<proteinExistence type="predicted"/>
<gene>
    <name evidence="2" type="ORF">JOB18_013031</name>
</gene>
<feature type="region of interest" description="Disordered" evidence="1">
    <location>
        <begin position="28"/>
        <end position="68"/>
    </location>
</feature>
<reference evidence="2 3" key="1">
    <citation type="journal article" date="2021" name="Sci. Rep.">
        <title>Chromosome anchoring in Senegalese sole (Solea senegalensis) reveals sex-associated markers and genome rearrangements in flatfish.</title>
        <authorList>
            <person name="Guerrero-Cozar I."/>
            <person name="Gomez-Garrido J."/>
            <person name="Berbel C."/>
            <person name="Martinez-Blanch J.F."/>
            <person name="Alioto T."/>
            <person name="Claros M.G."/>
            <person name="Gagnaire P.A."/>
            <person name="Manchado M."/>
        </authorList>
    </citation>
    <scope>NUCLEOTIDE SEQUENCE [LARGE SCALE GENOMIC DNA]</scope>
    <source>
        <strain evidence="2">Sse05_10M</strain>
    </source>
</reference>